<keyword evidence="1" id="KW-1133">Transmembrane helix</keyword>
<feature type="non-terminal residue" evidence="2">
    <location>
        <position position="289"/>
    </location>
</feature>
<protein>
    <submittedName>
        <fullName evidence="2">DUF2931 family protein</fullName>
    </submittedName>
</protein>
<gene>
    <name evidence="2" type="ORF">QJV27_10960</name>
</gene>
<comment type="caution">
    <text evidence="2">The sequence shown here is derived from an EMBL/GenBank/DDBJ whole genome shotgun (WGS) entry which is preliminary data.</text>
</comment>
<keyword evidence="1" id="KW-0812">Transmembrane</keyword>
<keyword evidence="1" id="KW-0472">Membrane</keyword>
<dbReference type="EMBL" id="JASBAO010000002">
    <property type="protein sequence ID" value="MDI2091881.1"/>
    <property type="molecule type" value="Genomic_DNA"/>
</dbReference>
<dbReference type="Proteomes" id="UP001431634">
    <property type="component" value="Unassembled WGS sequence"/>
</dbReference>
<dbReference type="Pfam" id="PF11153">
    <property type="entry name" value="DUF2931"/>
    <property type="match status" value="1"/>
</dbReference>
<dbReference type="RefSeq" id="WP_281449048.1">
    <property type="nucleotide sequence ID" value="NZ_JASBAO010000002.1"/>
</dbReference>
<dbReference type="InterPro" id="IPR021326">
    <property type="entry name" value="DUF2931"/>
</dbReference>
<name>A0ABT6Q429_9PROT</name>
<reference evidence="2" key="1">
    <citation type="submission" date="2023-05" db="EMBL/GenBank/DDBJ databases">
        <title>Whole genome sequence of Commensalibacter sp.</title>
        <authorList>
            <person name="Charoenyingcharoen P."/>
            <person name="Yukphan P."/>
        </authorList>
    </citation>
    <scope>NUCLEOTIDE SEQUENCE</scope>
    <source>
        <strain evidence="2">TBRC 16381</strain>
    </source>
</reference>
<evidence type="ECO:0000313" key="2">
    <source>
        <dbReference type="EMBL" id="MDI2091881.1"/>
    </source>
</evidence>
<accession>A0ABT6Q429</accession>
<proteinExistence type="predicted"/>
<keyword evidence="3" id="KW-1185">Reference proteome</keyword>
<evidence type="ECO:0000256" key="1">
    <source>
        <dbReference type="SAM" id="Phobius"/>
    </source>
</evidence>
<organism evidence="2 3">
    <name type="scientific">Commensalibacter oyaizuii</name>
    <dbReference type="NCBI Taxonomy" id="3043873"/>
    <lineage>
        <taxon>Bacteria</taxon>
        <taxon>Pseudomonadati</taxon>
        <taxon>Pseudomonadota</taxon>
        <taxon>Alphaproteobacteria</taxon>
        <taxon>Acetobacterales</taxon>
        <taxon>Acetobacteraceae</taxon>
    </lineage>
</organism>
<evidence type="ECO:0000313" key="3">
    <source>
        <dbReference type="Proteomes" id="UP001431634"/>
    </source>
</evidence>
<sequence length="289" mass="33443">MRKIWGYLLLLITGISILGGVWWMLQPKEYEYIAQVGSAGGYTMLPDFNHNYLTDQQGRIILPFTTGGPVSKGWPGSDQATNVGEVQVLPYKITVRWYSIAEDQFWEGEALFDQKVLEHYAQLLGDDLTSLIVNYAPGGLVTVWMSGGGNIYLITQFKAHKIDNVDWDDFITPLFGKFKESRERYLKYQLTGTKGKTRYCNLTKEIQQEIREHRVPDAEPWLRLMHKYSWVLKTNNLYELKRYSAVYANGEQYDTLQINNQTEPRAVPFVIITDIEDIKTHQPIRLVYT</sequence>
<feature type="transmembrane region" description="Helical" evidence="1">
    <location>
        <begin position="7"/>
        <end position="25"/>
    </location>
</feature>